<feature type="domain" description="TonB-dependent receptor plug" evidence="12">
    <location>
        <begin position="58"/>
        <end position="138"/>
    </location>
</feature>
<dbReference type="PANTHER" id="PTHR30069:SF49">
    <property type="entry name" value="OUTER MEMBRANE PROTEIN C"/>
    <property type="match status" value="1"/>
</dbReference>
<feature type="domain" description="TonB-dependent receptor-like beta-barrel" evidence="11">
    <location>
        <begin position="224"/>
        <end position="638"/>
    </location>
</feature>
<keyword evidence="13" id="KW-0675">Receptor</keyword>
<organism evidence="13 14">
    <name type="scientific">Ornithobacterium rhinotracheale</name>
    <dbReference type="NCBI Taxonomy" id="28251"/>
    <lineage>
        <taxon>Bacteria</taxon>
        <taxon>Pseudomonadati</taxon>
        <taxon>Bacteroidota</taxon>
        <taxon>Flavobacteriia</taxon>
        <taxon>Flavobacteriales</taxon>
        <taxon>Weeksellaceae</taxon>
        <taxon>Ornithobacterium</taxon>
    </lineage>
</organism>
<reference evidence="13 14" key="1">
    <citation type="submission" date="2019-01" db="EMBL/GenBank/DDBJ databases">
        <title>Whole Genome of Ornithobacterium rhinotracheale FARPER-174b.</title>
        <authorList>
            <person name="Tataje-Lavanda L.A."/>
            <person name="Montalvan A."/>
            <person name="Montesinos R."/>
            <person name="Zimic M."/>
            <person name="Fernandez-Sanchez M."/>
            <person name="Fernandez-Diaz M."/>
        </authorList>
    </citation>
    <scope>NUCLEOTIDE SEQUENCE [LARGE SCALE GENOMIC DNA]</scope>
    <source>
        <strain evidence="13 14">FARPER-174b</strain>
    </source>
</reference>
<evidence type="ECO:0000256" key="7">
    <source>
        <dbReference type="ARBA" id="ARBA00023136"/>
    </source>
</evidence>
<dbReference type="PROSITE" id="PS52016">
    <property type="entry name" value="TONB_DEPENDENT_REC_3"/>
    <property type="match status" value="1"/>
</dbReference>
<name>A0A3R5X065_ORNRH</name>
<dbReference type="AlphaFoldDB" id="A0A3R5X065"/>
<keyword evidence="8 9" id="KW-0998">Cell outer membrane</keyword>
<evidence type="ECO:0000256" key="8">
    <source>
        <dbReference type="ARBA" id="ARBA00023237"/>
    </source>
</evidence>
<evidence type="ECO:0000256" key="5">
    <source>
        <dbReference type="ARBA" id="ARBA00022729"/>
    </source>
</evidence>
<dbReference type="InterPro" id="IPR037066">
    <property type="entry name" value="Plug_dom_sf"/>
</dbReference>
<dbReference type="Gene3D" id="2.40.170.20">
    <property type="entry name" value="TonB-dependent receptor, beta-barrel domain"/>
    <property type="match status" value="1"/>
</dbReference>
<dbReference type="GO" id="GO:0044718">
    <property type="term" value="P:siderophore transmembrane transport"/>
    <property type="evidence" value="ECO:0007669"/>
    <property type="project" value="TreeGrafter"/>
</dbReference>
<dbReference type="Pfam" id="PF00593">
    <property type="entry name" value="TonB_dep_Rec_b-barrel"/>
    <property type="match status" value="1"/>
</dbReference>
<dbReference type="SUPFAM" id="SSF56935">
    <property type="entry name" value="Porins"/>
    <property type="match status" value="1"/>
</dbReference>
<dbReference type="GO" id="GO:0015344">
    <property type="term" value="F:siderophore uptake transmembrane transporter activity"/>
    <property type="evidence" value="ECO:0007669"/>
    <property type="project" value="TreeGrafter"/>
</dbReference>
<keyword evidence="3 9" id="KW-1134">Transmembrane beta strand</keyword>
<evidence type="ECO:0000256" key="1">
    <source>
        <dbReference type="ARBA" id="ARBA00004571"/>
    </source>
</evidence>
<comment type="subcellular location">
    <subcellularLocation>
        <location evidence="1 9">Cell outer membrane</location>
        <topology evidence="1 9">Multi-pass membrane protein</topology>
    </subcellularLocation>
</comment>
<accession>A0A3R5X065</accession>
<evidence type="ECO:0000256" key="10">
    <source>
        <dbReference type="RuleBase" id="RU003357"/>
    </source>
</evidence>
<evidence type="ECO:0000259" key="11">
    <source>
        <dbReference type="Pfam" id="PF00593"/>
    </source>
</evidence>
<evidence type="ECO:0000256" key="2">
    <source>
        <dbReference type="ARBA" id="ARBA00022448"/>
    </source>
</evidence>
<keyword evidence="6 10" id="KW-0798">TonB box</keyword>
<dbReference type="InterPro" id="IPR039426">
    <property type="entry name" value="TonB-dep_rcpt-like"/>
</dbReference>
<proteinExistence type="inferred from homology"/>
<dbReference type="InterPro" id="IPR036942">
    <property type="entry name" value="Beta-barrel_TonB_sf"/>
</dbReference>
<keyword evidence="7 9" id="KW-0472">Membrane</keyword>
<protein>
    <submittedName>
        <fullName evidence="13">TonB-dependent receptor</fullName>
    </submittedName>
</protein>
<dbReference type="Pfam" id="PF07715">
    <property type="entry name" value="Plug"/>
    <property type="match status" value="1"/>
</dbReference>
<dbReference type="OrthoDB" id="9759247at2"/>
<evidence type="ECO:0000256" key="6">
    <source>
        <dbReference type="ARBA" id="ARBA00023077"/>
    </source>
</evidence>
<evidence type="ECO:0000256" key="3">
    <source>
        <dbReference type="ARBA" id="ARBA00022452"/>
    </source>
</evidence>
<evidence type="ECO:0000259" key="12">
    <source>
        <dbReference type="Pfam" id="PF07715"/>
    </source>
</evidence>
<gene>
    <name evidence="13" type="ORF">EQP59_07865</name>
</gene>
<dbReference type="Proteomes" id="UP000287701">
    <property type="component" value="Chromosome"/>
</dbReference>
<dbReference type="InterPro" id="IPR010917">
    <property type="entry name" value="TonB_rcpt_CS"/>
</dbReference>
<dbReference type="InterPro" id="IPR012910">
    <property type="entry name" value="Plug_dom"/>
</dbReference>
<dbReference type="RefSeq" id="WP_128501694.1">
    <property type="nucleotide sequence ID" value="NZ_CP035107.1"/>
</dbReference>
<dbReference type="PROSITE" id="PS01156">
    <property type="entry name" value="TONB_DEPENDENT_REC_2"/>
    <property type="match status" value="1"/>
</dbReference>
<sequence length="673" mass="75356">MNLKQILASTSLLAGGLYAQTITENVELYPISVIAIDGTSQMLNDVLLPSKAQLSYDGGAILKQIPAFQSIKKSASYGADPVFRGFKYDQLNIVLNGAQCATAACPNRMDPPTSQMHPSHVERIEVLKGPYALRYGVGLGATINYISSPNHFYTQNKTYGGLATSYESNANIHQSQANVGLSGNAYDINLSGFYAEGGNYKAGNGEEVLAGFHRGSFRLKSGFKLNQTQQLTLGATYNRGRDSDFPALGMDLRKDDTWLLNARHSANFNHSWLKKWETTAYATLVDHLMDNQMKPTPRMMDVSSATKTQNWGGRTELEFRPQNGKWFVGADFKAEQAEGTRVRTMLKGKMAGKQIEDNSWQNSQIAKVGIFSEYQLKTQALEYVLSARLEWNQAEAKDASKGFLALYPKSKSSQLNPSLSAGIIKNWETVQVGFWVGRVQRSASLTERFINSFSVGQDPYELVGNPLLKAEKNNQADLTFQWKKTKTLIDVDVYFSYLQDFISSRIAPTLKPKTPMSPGVRVYTNIEKAYKTGVELSWKQQLVPHIQQQISLAYSYGQDLERAEALPEMAPLDLRYALRGDFFRHRLQPMFSLRYVAKQDRISKEFGEIPAPEFTVLDFHTTWQLNAKMAANVGVNNLLDRAYFEHLSRAVRGGKTPIYSPGRSFTLGFNYTF</sequence>
<dbReference type="Gene3D" id="2.170.130.10">
    <property type="entry name" value="TonB-dependent receptor, plug domain"/>
    <property type="match status" value="1"/>
</dbReference>
<dbReference type="PANTHER" id="PTHR30069">
    <property type="entry name" value="TONB-DEPENDENT OUTER MEMBRANE RECEPTOR"/>
    <property type="match status" value="1"/>
</dbReference>
<keyword evidence="2 9" id="KW-0813">Transport</keyword>
<dbReference type="GO" id="GO:0009279">
    <property type="term" value="C:cell outer membrane"/>
    <property type="evidence" value="ECO:0007669"/>
    <property type="project" value="UniProtKB-SubCell"/>
</dbReference>
<keyword evidence="4 9" id="KW-0812">Transmembrane</keyword>
<evidence type="ECO:0000256" key="4">
    <source>
        <dbReference type="ARBA" id="ARBA00022692"/>
    </source>
</evidence>
<comment type="similarity">
    <text evidence="9 10">Belongs to the TonB-dependent receptor family.</text>
</comment>
<dbReference type="EMBL" id="CP035107">
    <property type="protein sequence ID" value="QAR31257.1"/>
    <property type="molecule type" value="Genomic_DNA"/>
</dbReference>
<evidence type="ECO:0000313" key="14">
    <source>
        <dbReference type="Proteomes" id="UP000287701"/>
    </source>
</evidence>
<evidence type="ECO:0000313" key="13">
    <source>
        <dbReference type="EMBL" id="QAR31257.1"/>
    </source>
</evidence>
<keyword evidence="5" id="KW-0732">Signal</keyword>
<dbReference type="InterPro" id="IPR000531">
    <property type="entry name" value="Beta-barrel_TonB"/>
</dbReference>
<evidence type="ECO:0000256" key="9">
    <source>
        <dbReference type="PROSITE-ProRule" id="PRU01360"/>
    </source>
</evidence>